<evidence type="ECO:0000313" key="2">
    <source>
        <dbReference type="EMBL" id="KYO18448.1"/>
    </source>
</evidence>
<reference evidence="2 3" key="1">
    <citation type="journal article" date="2012" name="Genome Biol.">
        <title>Sequencing three crocodilian genomes to illuminate the evolution of archosaurs and amniotes.</title>
        <authorList>
            <person name="St John J.A."/>
            <person name="Braun E.L."/>
            <person name="Isberg S.R."/>
            <person name="Miles L.G."/>
            <person name="Chong A.Y."/>
            <person name="Gongora J."/>
            <person name="Dalzell P."/>
            <person name="Moran C."/>
            <person name="Bed'hom B."/>
            <person name="Abzhanov A."/>
            <person name="Burgess S.C."/>
            <person name="Cooksey A.M."/>
            <person name="Castoe T.A."/>
            <person name="Crawford N.G."/>
            <person name="Densmore L.D."/>
            <person name="Drew J.C."/>
            <person name="Edwards S.V."/>
            <person name="Faircloth B.C."/>
            <person name="Fujita M.K."/>
            <person name="Greenwold M.J."/>
            <person name="Hoffmann F.G."/>
            <person name="Howard J.M."/>
            <person name="Iguchi T."/>
            <person name="Janes D.E."/>
            <person name="Khan S.Y."/>
            <person name="Kohno S."/>
            <person name="de Koning A.J."/>
            <person name="Lance S.L."/>
            <person name="McCarthy F.M."/>
            <person name="McCormack J.E."/>
            <person name="Merchant M.E."/>
            <person name="Peterson D.G."/>
            <person name="Pollock D.D."/>
            <person name="Pourmand N."/>
            <person name="Raney B.J."/>
            <person name="Roessler K.A."/>
            <person name="Sanford J.R."/>
            <person name="Sawyer R.H."/>
            <person name="Schmidt C.J."/>
            <person name="Triplett E.W."/>
            <person name="Tuberville T.D."/>
            <person name="Venegas-Anaya M."/>
            <person name="Howard J.T."/>
            <person name="Jarvis E.D."/>
            <person name="Guillette L.J.Jr."/>
            <person name="Glenn T.C."/>
            <person name="Green R.E."/>
            <person name="Ray D.A."/>
        </authorList>
    </citation>
    <scope>NUCLEOTIDE SEQUENCE [LARGE SCALE GENOMIC DNA]</scope>
    <source>
        <strain evidence="2">KSC_2009_1</strain>
    </source>
</reference>
<sequence length="83" mass="9235">MSFSVHIHTQHTNLERPETRFTLTYSQQVTKPSHAAPHRTPATSKRHGATGSSVHSGSWCNIYINTTAVQISQLSAKTSSWMK</sequence>
<organism evidence="2 3">
    <name type="scientific">Alligator mississippiensis</name>
    <name type="common">American alligator</name>
    <dbReference type="NCBI Taxonomy" id="8496"/>
    <lineage>
        <taxon>Eukaryota</taxon>
        <taxon>Metazoa</taxon>
        <taxon>Chordata</taxon>
        <taxon>Craniata</taxon>
        <taxon>Vertebrata</taxon>
        <taxon>Euteleostomi</taxon>
        <taxon>Archelosauria</taxon>
        <taxon>Archosauria</taxon>
        <taxon>Crocodylia</taxon>
        <taxon>Alligatoridae</taxon>
        <taxon>Alligatorinae</taxon>
        <taxon>Alligator</taxon>
    </lineage>
</organism>
<comment type="caution">
    <text evidence="2">The sequence shown here is derived from an EMBL/GenBank/DDBJ whole genome shotgun (WGS) entry which is preliminary data.</text>
</comment>
<evidence type="ECO:0000256" key="1">
    <source>
        <dbReference type="SAM" id="MobiDB-lite"/>
    </source>
</evidence>
<dbReference type="EMBL" id="AKHW03006811">
    <property type="protein sequence ID" value="KYO18448.1"/>
    <property type="molecule type" value="Genomic_DNA"/>
</dbReference>
<dbReference type="Proteomes" id="UP000050525">
    <property type="component" value="Unassembled WGS sequence"/>
</dbReference>
<feature type="region of interest" description="Disordered" evidence="1">
    <location>
        <begin position="28"/>
        <end position="54"/>
    </location>
</feature>
<keyword evidence="3" id="KW-1185">Reference proteome</keyword>
<gene>
    <name evidence="2" type="ORF">Y1Q_0020963</name>
</gene>
<proteinExistence type="predicted"/>
<protein>
    <submittedName>
        <fullName evidence="2">Uncharacterized protein</fullName>
    </submittedName>
</protein>
<name>A0A151M1Q5_ALLMI</name>
<dbReference type="AlphaFoldDB" id="A0A151M1Q5"/>
<feature type="region of interest" description="Disordered" evidence="1">
    <location>
        <begin position="1"/>
        <end position="20"/>
    </location>
</feature>
<accession>A0A151M1Q5</accession>
<evidence type="ECO:0000313" key="3">
    <source>
        <dbReference type="Proteomes" id="UP000050525"/>
    </source>
</evidence>